<feature type="compositionally biased region" description="Low complexity" evidence="1">
    <location>
        <begin position="33"/>
        <end position="49"/>
    </location>
</feature>
<dbReference type="AlphaFoldDB" id="A0A0D0P1M0"/>
<feature type="region of interest" description="Disordered" evidence="1">
    <location>
        <begin position="101"/>
        <end position="147"/>
    </location>
</feature>
<dbReference type="PATRIC" id="fig|2064.6.peg.3606"/>
<feature type="compositionally biased region" description="Basic and acidic residues" evidence="1">
    <location>
        <begin position="138"/>
        <end position="147"/>
    </location>
</feature>
<feature type="compositionally biased region" description="Basic and acidic residues" evidence="1">
    <location>
        <begin position="1"/>
        <end position="13"/>
    </location>
</feature>
<proteinExistence type="predicted"/>
<sequence>MRAAETRPARETRVSGQARVFRPQSGLTHRRSAGTAVSARRSSRTVSTGDRTRGEWHTPGPTPADRLRELTAGSTARDRQDDTAEVTGEPEALVSFLVCLDPTPPRCSSTRRRGSASPLRDERRRDPTPPVTTAARRLYSESVRRSR</sequence>
<keyword evidence="3" id="KW-1185">Reference proteome</keyword>
<protein>
    <submittedName>
        <fullName evidence="2">Uncharacterized protein</fullName>
    </submittedName>
</protein>
<evidence type="ECO:0000313" key="3">
    <source>
        <dbReference type="Proteomes" id="UP000032066"/>
    </source>
</evidence>
<evidence type="ECO:0000313" key="2">
    <source>
        <dbReference type="EMBL" id="KIQ65521.1"/>
    </source>
</evidence>
<organism evidence="2 3">
    <name type="scientific">Kitasatospora griseola</name>
    <name type="common">Streptomyces griseolosporeus</name>
    <dbReference type="NCBI Taxonomy" id="2064"/>
    <lineage>
        <taxon>Bacteria</taxon>
        <taxon>Bacillati</taxon>
        <taxon>Actinomycetota</taxon>
        <taxon>Actinomycetes</taxon>
        <taxon>Kitasatosporales</taxon>
        <taxon>Streptomycetaceae</taxon>
        <taxon>Kitasatospora</taxon>
    </lineage>
</organism>
<feature type="region of interest" description="Disordered" evidence="1">
    <location>
        <begin position="1"/>
        <end position="67"/>
    </location>
</feature>
<reference evidence="2 3" key="1">
    <citation type="submission" date="2015-02" db="EMBL/GenBank/DDBJ databases">
        <title>Draft genome sequence of Kitasatospora griseola MF730-N6, a bafilomycin, terpentecin and satosporin producer.</title>
        <authorList>
            <person name="Arens J.C."/>
            <person name="Haltli B."/>
            <person name="Kerr R.G."/>
        </authorList>
    </citation>
    <scope>NUCLEOTIDE SEQUENCE [LARGE SCALE GENOMIC DNA]</scope>
    <source>
        <strain evidence="2 3">MF730-N6</strain>
    </source>
</reference>
<evidence type="ECO:0000256" key="1">
    <source>
        <dbReference type="SAM" id="MobiDB-lite"/>
    </source>
</evidence>
<accession>A0A0D0P1M0</accession>
<comment type="caution">
    <text evidence="2">The sequence shown here is derived from an EMBL/GenBank/DDBJ whole genome shotgun (WGS) entry which is preliminary data.</text>
</comment>
<name>A0A0D0P1M0_KITGR</name>
<gene>
    <name evidence="2" type="ORF">TR51_16820</name>
</gene>
<dbReference type="EMBL" id="JXZB01000002">
    <property type="protein sequence ID" value="KIQ65521.1"/>
    <property type="molecule type" value="Genomic_DNA"/>
</dbReference>
<dbReference type="Proteomes" id="UP000032066">
    <property type="component" value="Unassembled WGS sequence"/>
</dbReference>